<dbReference type="EMBL" id="OU015584">
    <property type="protein sequence ID" value="CAG5084914.1"/>
    <property type="molecule type" value="Genomic_DNA"/>
</dbReference>
<dbReference type="InterPro" id="IPR025738">
    <property type="entry name" value="BatD"/>
</dbReference>
<dbReference type="Proteomes" id="UP000683507">
    <property type="component" value="Chromosome"/>
</dbReference>
<keyword evidence="4" id="KW-1185">Reference proteome</keyword>
<gene>
    <name evidence="3" type="ORF">CRYO30217_02599</name>
</gene>
<feature type="signal peptide" evidence="2">
    <location>
        <begin position="1"/>
        <end position="25"/>
    </location>
</feature>
<dbReference type="AlphaFoldDB" id="A0A916JNL4"/>
<dbReference type="RefSeq" id="WP_258542817.1">
    <property type="nucleotide sequence ID" value="NZ_OU015584.1"/>
</dbReference>
<keyword evidence="1" id="KW-0812">Transmembrane</keyword>
<name>A0A916JNL4_9FLAO</name>
<dbReference type="Pfam" id="PF13584">
    <property type="entry name" value="BatD"/>
    <property type="match status" value="2"/>
</dbReference>
<feature type="transmembrane region" description="Helical" evidence="1">
    <location>
        <begin position="452"/>
        <end position="473"/>
    </location>
</feature>
<evidence type="ECO:0008006" key="5">
    <source>
        <dbReference type="Google" id="ProtNLM"/>
    </source>
</evidence>
<keyword evidence="2" id="KW-0732">Signal</keyword>
<sequence>MKTLTYIKSLTVVLLLSMYVNTVHGQDIYVDISCTNQYPGVGEKIKLSYILKKKLKGGMATISHSGINISKPDMKSLNVIDEGTEGSSFSFGGFGGGGDMQVSKYSFILQPTTEGEVKLAPFSFKMNGETYTSKSFTIHVGKGDPNATIVKKNANYFISIDVSKKELYPGEHAVVTYTIYSRSSNISLQKSEFPMSDAFWSEEIDPGKNGFGQTQVNIDGYAYLKIPVKKQVIFAKEAGVFEIPPCSAELVVGGGFFSQGTLEKLQSNAPKLTVKSLPSGAPDSFQGQVGKDYDLEVSYSTTKLKAGEPIDVIINLTGKGNLNKLAAPELSFPLDFDAYEPEVSGSINLSMSNGFSGNRKFNYLVIPRHHGTYEVPAFEYSYFDLASKTYKTLSHPAQTIEVEKSNNSTPATVNGGTSTPKEDVEVLNEEIRHIAYNTELTSSKTTFFKTTLFWTGLTVPLGLTLAGFLFAIFRPKETKKDKKKTAGKKVFKTLKAAEQKLSAQDNLGFYDELYKGLMQYLSNKLETPFSDLTKESIVEKLGHKELSKSVLNILESCEMARYTPISSEGAQDTMNKTKSLIQQIEKHVS</sequence>
<dbReference type="KEGG" id="ptan:CRYO30217_02599"/>
<organism evidence="3 4">
    <name type="scientific">Parvicella tangerina</name>
    <dbReference type="NCBI Taxonomy" id="2829795"/>
    <lineage>
        <taxon>Bacteria</taxon>
        <taxon>Pseudomonadati</taxon>
        <taxon>Bacteroidota</taxon>
        <taxon>Flavobacteriia</taxon>
        <taxon>Flavobacteriales</taxon>
        <taxon>Parvicellaceae</taxon>
        <taxon>Parvicella</taxon>
    </lineage>
</organism>
<accession>A0A916JNL4</accession>
<keyword evidence="1" id="KW-0472">Membrane</keyword>
<evidence type="ECO:0000313" key="3">
    <source>
        <dbReference type="EMBL" id="CAG5084914.1"/>
    </source>
</evidence>
<keyword evidence="1" id="KW-1133">Transmembrane helix</keyword>
<dbReference type="PANTHER" id="PTHR40940:SF2">
    <property type="entry name" value="BATD"/>
    <property type="match status" value="1"/>
</dbReference>
<reference evidence="3" key="1">
    <citation type="submission" date="2021-04" db="EMBL/GenBank/DDBJ databases">
        <authorList>
            <person name="Rodrigo-Torres L."/>
            <person name="Arahal R. D."/>
            <person name="Lucena T."/>
        </authorList>
    </citation>
    <scope>NUCLEOTIDE SEQUENCE</scope>
    <source>
        <strain evidence="3">AS29M-1</strain>
    </source>
</reference>
<evidence type="ECO:0000313" key="4">
    <source>
        <dbReference type="Proteomes" id="UP000683507"/>
    </source>
</evidence>
<protein>
    <recommendedName>
        <fullName evidence="5">Protein BatD</fullName>
    </recommendedName>
</protein>
<proteinExistence type="predicted"/>
<evidence type="ECO:0000256" key="2">
    <source>
        <dbReference type="SAM" id="SignalP"/>
    </source>
</evidence>
<feature type="chain" id="PRO_5037365817" description="Protein BatD" evidence="2">
    <location>
        <begin position="26"/>
        <end position="589"/>
    </location>
</feature>
<dbReference type="PANTHER" id="PTHR40940">
    <property type="entry name" value="PROTEIN BATD-RELATED"/>
    <property type="match status" value="1"/>
</dbReference>
<evidence type="ECO:0000256" key="1">
    <source>
        <dbReference type="SAM" id="Phobius"/>
    </source>
</evidence>